<proteinExistence type="predicted"/>
<keyword evidence="4" id="KW-1185">Reference proteome</keyword>
<dbReference type="Proteomes" id="UP000241808">
    <property type="component" value="Unassembled WGS sequence"/>
</dbReference>
<dbReference type="InterPro" id="IPR002654">
    <property type="entry name" value="Glyco_trans_25"/>
</dbReference>
<dbReference type="OrthoDB" id="259382at2"/>
<keyword evidence="3" id="KW-0808">Transferase</keyword>
<dbReference type="RefSeq" id="WP_108174835.1">
    <property type="nucleotide sequence ID" value="NZ_PZZL01000002.1"/>
</dbReference>
<name>A0A2T4ZG59_9HYPH</name>
<evidence type="ECO:0000313" key="3">
    <source>
        <dbReference type="EMBL" id="PTM60898.1"/>
    </source>
</evidence>
<dbReference type="CDD" id="cd06532">
    <property type="entry name" value="Glyco_transf_25"/>
    <property type="match status" value="1"/>
</dbReference>
<sequence>MADWMQTTRAFIISLPRLRARRAHALRLAERMPVATVVLDAVDGAALSTAQRSQYVADLHRPRYPFAATDAEIACFLSHRLAWQALVDSGAEQGVILEDDAVLRAPFAESLARLAGTETGWSFVQLHSHGRPEPGAPFLDRRRLPQVEMVGQVVKAEAARALLRASERFDRPVDSFIQMTWRTGVPIHHLGEPGVANGGIGLGGSTISRKLGFGEKVRRTLVRPVYQTQLALQAAREETGGTEPAAAPRKPLEA</sequence>
<feature type="domain" description="Glycosyl transferase family 25" evidence="2">
    <location>
        <begin position="9"/>
        <end position="123"/>
    </location>
</feature>
<evidence type="ECO:0000256" key="1">
    <source>
        <dbReference type="SAM" id="MobiDB-lite"/>
    </source>
</evidence>
<feature type="region of interest" description="Disordered" evidence="1">
    <location>
        <begin position="234"/>
        <end position="254"/>
    </location>
</feature>
<reference evidence="3 4" key="1">
    <citation type="submission" date="2018-04" db="EMBL/GenBank/DDBJ databases">
        <title>Genomic Encyclopedia of Archaeal and Bacterial Type Strains, Phase II (KMG-II): from individual species to whole genera.</title>
        <authorList>
            <person name="Goeker M."/>
        </authorList>
    </citation>
    <scope>NUCLEOTIDE SEQUENCE [LARGE SCALE GENOMIC DNA]</scope>
    <source>
        <strain evidence="3 4">DSM 25521</strain>
    </source>
</reference>
<evidence type="ECO:0000259" key="2">
    <source>
        <dbReference type="Pfam" id="PF01755"/>
    </source>
</evidence>
<evidence type="ECO:0000313" key="4">
    <source>
        <dbReference type="Proteomes" id="UP000241808"/>
    </source>
</evidence>
<comment type="caution">
    <text evidence="3">The sequence shown here is derived from an EMBL/GenBank/DDBJ whole genome shotgun (WGS) entry which is preliminary data.</text>
</comment>
<protein>
    <submittedName>
        <fullName evidence="3">GR25 family glycosyltransferase involved in LPS biosynthesis</fullName>
    </submittedName>
</protein>
<dbReference type="GO" id="GO:0016740">
    <property type="term" value="F:transferase activity"/>
    <property type="evidence" value="ECO:0007669"/>
    <property type="project" value="UniProtKB-KW"/>
</dbReference>
<accession>A0A2T4ZG59</accession>
<dbReference type="EMBL" id="PZZL01000002">
    <property type="protein sequence ID" value="PTM60898.1"/>
    <property type="molecule type" value="Genomic_DNA"/>
</dbReference>
<dbReference type="AlphaFoldDB" id="A0A2T4ZG59"/>
<dbReference type="Pfam" id="PF01755">
    <property type="entry name" value="Glyco_transf_25"/>
    <property type="match status" value="1"/>
</dbReference>
<organism evidence="3 4">
    <name type="scientific">Phreatobacter oligotrophus</name>
    <dbReference type="NCBI Taxonomy" id="1122261"/>
    <lineage>
        <taxon>Bacteria</taxon>
        <taxon>Pseudomonadati</taxon>
        <taxon>Pseudomonadota</taxon>
        <taxon>Alphaproteobacteria</taxon>
        <taxon>Hyphomicrobiales</taxon>
        <taxon>Phreatobacteraceae</taxon>
        <taxon>Phreatobacter</taxon>
    </lineage>
</organism>
<gene>
    <name evidence="3" type="ORF">C8P69_102283</name>
</gene>